<accession>A0ABC9FYD5</accession>
<sequence length="214" mass="23899">MAGKEASSKQCITGIMAGEDEVTSLYAAGNVAAAASIAEATGQITDATAPIGGCGSSEEEEKAPEERMTRLPQEEVDWILARGFHAPSDFEALRRSNPDLTPPPDEEMDESTKLLYDAAKIFYDGQESFFEFQEEVRQQYEEKGYVEVDDEYLATREYNRALILETWQEVCGGRVYSDDDEDEGAYYSDSDDEGVFADRPVSVMEAWLLRPRKL</sequence>
<name>A0ABC9FYD5_9POAL</name>
<dbReference type="Proteomes" id="UP001497457">
    <property type="component" value="Chromosome 7b"/>
</dbReference>
<dbReference type="EMBL" id="OZ075117">
    <property type="protein sequence ID" value="CAL5083951.1"/>
    <property type="molecule type" value="Genomic_DNA"/>
</dbReference>
<proteinExistence type="predicted"/>
<gene>
    <name evidence="2" type="ORF">URODEC1_LOCUS110246</name>
</gene>
<evidence type="ECO:0000256" key="1">
    <source>
        <dbReference type="SAM" id="MobiDB-lite"/>
    </source>
</evidence>
<organism evidence="2 3">
    <name type="scientific">Urochloa decumbens</name>
    <dbReference type="NCBI Taxonomy" id="240449"/>
    <lineage>
        <taxon>Eukaryota</taxon>
        <taxon>Viridiplantae</taxon>
        <taxon>Streptophyta</taxon>
        <taxon>Embryophyta</taxon>
        <taxon>Tracheophyta</taxon>
        <taxon>Spermatophyta</taxon>
        <taxon>Magnoliopsida</taxon>
        <taxon>Liliopsida</taxon>
        <taxon>Poales</taxon>
        <taxon>Poaceae</taxon>
        <taxon>PACMAD clade</taxon>
        <taxon>Panicoideae</taxon>
        <taxon>Panicodae</taxon>
        <taxon>Paniceae</taxon>
        <taxon>Melinidinae</taxon>
        <taxon>Urochloa</taxon>
    </lineage>
</organism>
<evidence type="ECO:0000313" key="3">
    <source>
        <dbReference type="Proteomes" id="UP001497457"/>
    </source>
</evidence>
<dbReference type="AlphaFoldDB" id="A0ABC9FYD5"/>
<dbReference type="PANTHER" id="PTHR35166:SF6">
    <property type="entry name" value="PROTEIN-RELATED"/>
    <property type="match status" value="1"/>
</dbReference>
<dbReference type="PANTHER" id="PTHR35166">
    <property type="entry name" value="OS05G0193700 PROTEIN-RELATED"/>
    <property type="match status" value="1"/>
</dbReference>
<feature type="region of interest" description="Disordered" evidence="1">
    <location>
        <begin position="47"/>
        <end position="71"/>
    </location>
</feature>
<evidence type="ECO:0000313" key="2">
    <source>
        <dbReference type="EMBL" id="CAL5083951.1"/>
    </source>
</evidence>
<protein>
    <submittedName>
        <fullName evidence="2">Uncharacterized protein</fullName>
    </submittedName>
</protein>
<keyword evidence="3" id="KW-1185">Reference proteome</keyword>
<reference evidence="2" key="1">
    <citation type="submission" date="2024-10" db="EMBL/GenBank/DDBJ databases">
        <authorList>
            <person name="Ryan C."/>
        </authorList>
    </citation>
    <scope>NUCLEOTIDE SEQUENCE [LARGE SCALE GENOMIC DNA]</scope>
</reference>